<sequence>MTEFGAGPDRDDSPEPSAVVPRFFLDGWIVLPAAIGPMTGNARPGYEEEDTAPLRDVHPPAP</sequence>
<feature type="region of interest" description="Disordered" evidence="1">
    <location>
        <begin position="36"/>
        <end position="62"/>
    </location>
</feature>
<organism evidence="2 3">
    <name type="scientific">Actinacidiphila acididurans</name>
    <dbReference type="NCBI Taxonomy" id="2784346"/>
    <lineage>
        <taxon>Bacteria</taxon>
        <taxon>Bacillati</taxon>
        <taxon>Actinomycetota</taxon>
        <taxon>Actinomycetes</taxon>
        <taxon>Kitasatosporales</taxon>
        <taxon>Streptomycetaceae</taxon>
        <taxon>Actinacidiphila</taxon>
    </lineage>
</organism>
<keyword evidence="3" id="KW-1185">Reference proteome</keyword>
<gene>
    <name evidence="2" type="ORF">ITX44_37735</name>
</gene>
<reference evidence="2 3" key="1">
    <citation type="submission" date="2021-01" db="EMBL/GenBank/DDBJ databases">
        <title>Streptomyces acididurans sp. nov., isolated from a peat swamp forest soil.</title>
        <authorList>
            <person name="Chantavorakit T."/>
            <person name="Duangmal K."/>
        </authorList>
    </citation>
    <scope>NUCLEOTIDE SEQUENCE [LARGE SCALE GENOMIC DNA]</scope>
    <source>
        <strain evidence="2 3">KK5PA1</strain>
    </source>
</reference>
<accession>A0ABS2U7R1</accession>
<protein>
    <submittedName>
        <fullName evidence="2">Uncharacterized protein</fullName>
    </submittedName>
</protein>
<dbReference type="EMBL" id="JADKYB010000032">
    <property type="protein sequence ID" value="MBM9510203.1"/>
    <property type="molecule type" value="Genomic_DNA"/>
</dbReference>
<evidence type="ECO:0000256" key="1">
    <source>
        <dbReference type="SAM" id="MobiDB-lite"/>
    </source>
</evidence>
<comment type="caution">
    <text evidence="2">The sequence shown here is derived from an EMBL/GenBank/DDBJ whole genome shotgun (WGS) entry which is preliminary data.</text>
</comment>
<dbReference type="Proteomes" id="UP000749040">
    <property type="component" value="Unassembled WGS sequence"/>
</dbReference>
<proteinExistence type="predicted"/>
<feature type="compositionally biased region" description="Basic and acidic residues" evidence="1">
    <location>
        <begin position="52"/>
        <end position="62"/>
    </location>
</feature>
<name>A0ABS2U7R1_9ACTN</name>
<evidence type="ECO:0000313" key="3">
    <source>
        <dbReference type="Proteomes" id="UP000749040"/>
    </source>
</evidence>
<evidence type="ECO:0000313" key="2">
    <source>
        <dbReference type="EMBL" id="MBM9510203.1"/>
    </source>
</evidence>
<dbReference type="RefSeq" id="WP_205363941.1">
    <property type="nucleotide sequence ID" value="NZ_JADKYB010000032.1"/>
</dbReference>